<sequence length="110" mass="12959">MRKEVIKLRKVDIIYPINESGRVSHTQVVLEKGGITVIISETNELFPSRSVMGWCMYIEYLKLSEPTHKDHFPLPCNNQILERLASVAYYCFSLWIFRLSSNSYLFRRSR</sequence>
<dbReference type="Gene3D" id="3.10.10.10">
    <property type="entry name" value="HIV Type 1 Reverse Transcriptase, subunit A, domain 1"/>
    <property type="match status" value="1"/>
</dbReference>
<gene>
    <name evidence="1" type="ORF">ACH5RR_021589</name>
</gene>
<evidence type="ECO:0000313" key="1">
    <source>
        <dbReference type="EMBL" id="KAL3519000.1"/>
    </source>
</evidence>
<proteinExistence type="predicted"/>
<dbReference type="AlphaFoldDB" id="A0ABD2ZLA6"/>
<dbReference type="EMBL" id="JBJUIK010000009">
    <property type="protein sequence ID" value="KAL3519000.1"/>
    <property type="molecule type" value="Genomic_DNA"/>
</dbReference>
<keyword evidence="2" id="KW-1185">Reference proteome</keyword>
<dbReference type="Proteomes" id="UP001630127">
    <property type="component" value="Unassembled WGS sequence"/>
</dbReference>
<accession>A0ABD2ZLA6</accession>
<name>A0ABD2ZLA6_9GENT</name>
<organism evidence="1 2">
    <name type="scientific">Cinchona calisaya</name>
    <dbReference type="NCBI Taxonomy" id="153742"/>
    <lineage>
        <taxon>Eukaryota</taxon>
        <taxon>Viridiplantae</taxon>
        <taxon>Streptophyta</taxon>
        <taxon>Embryophyta</taxon>
        <taxon>Tracheophyta</taxon>
        <taxon>Spermatophyta</taxon>
        <taxon>Magnoliopsida</taxon>
        <taxon>eudicotyledons</taxon>
        <taxon>Gunneridae</taxon>
        <taxon>Pentapetalae</taxon>
        <taxon>asterids</taxon>
        <taxon>lamiids</taxon>
        <taxon>Gentianales</taxon>
        <taxon>Rubiaceae</taxon>
        <taxon>Cinchonoideae</taxon>
        <taxon>Cinchoneae</taxon>
        <taxon>Cinchona</taxon>
    </lineage>
</organism>
<comment type="caution">
    <text evidence="1">The sequence shown here is derived from an EMBL/GenBank/DDBJ whole genome shotgun (WGS) entry which is preliminary data.</text>
</comment>
<evidence type="ECO:0000313" key="2">
    <source>
        <dbReference type="Proteomes" id="UP001630127"/>
    </source>
</evidence>
<protein>
    <submittedName>
        <fullName evidence="1">Uncharacterized protein</fullName>
    </submittedName>
</protein>
<reference evidence="1 2" key="1">
    <citation type="submission" date="2024-11" db="EMBL/GenBank/DDBJ databases">
        <title>A near-complete genome assembly of Cinchona calisaya.</title>
        <authorList>
            <person name="Lian D.C."/>
            <person name="Zhao X.W."/>
            <person name="Wei L."/>
        </authorList>
    </citation>
    <scope>NUCLEOTIDE SEQUENCE [LARGE SCALE GENOMIC DNA]</scope>
    <source>
        <tissue evidence="1">Nenye</tissue>
    </source>
</reference>